<accession>U7D5I9</accession>
<dbReference type="EMBL" id="ASJR01000009">
    <property type="protein sequence ID" value="ERP31794.1"/>
    <property type="molecule type" value="Genomic_DNA"/>
</dbReference>
<organism evidence="4 5">
    <name type="scientific">Chitinivibrio alkaliphilus ACht1</name>
    <dbReference type="NCBI Taxonomy" id="1313304"/>
    <lineage>
        <taxon>Bacteria</taxon>
        <taxon>Pseudomonadati</taxon>
        <taxon>Fibrobacterota</taxon>
        <taxon>Chitinivibrionia</taxon>
        <taxon>Chitinivibrionales</taxon>
        <taxon>Chitinivibrionaceae</taxon>
        <taxon>Chitinivibrio</taxon>
    </lineage>
</organism>
<gene>
    <name evidence="4" type="ORF">CALK_1237</name>
</gene>
<proteinExistence type="predicted"/>
<dbReference type="GO" id="GO:0008234">
    <property type="term" value="F:cysteine-type peptidase activity"/>
    <property type="evidence" value="ECO:0007669"/>
    <property type="project" value="InterPro"/>
</dbReference>
<dbReference type="STRING" id="1313304.CALK_1237"/>
<evidence type="ECO:0000313" key="4">
    <source>
        <dbReference type="EMBL" id="ERP31794.1"/>
    </source>
</evidence>
<dbReference type="OrthoDB" id="9809780at2"/>
<evidence type="ECO:0000256" key="1">
    <source>
        <dbReference type="ARBA" id="ARBA00022729"/>
    </source>
</evidence>
<comment type="caution">
    <text evidence="4">The sequence shown here is derived from an EMBL/GenBank/DDBJ whole genome shotgun (WGS) entry which is preliminary data.</text>
</comment>
<feature type="chain" id="PRO_5004681691" description="Gingipain domain-containing protein" evidence="2">
    <location>
        <begin position="19"/>
        <end position="1374"/>
    </location>
</feature>
<dbReference type="GO" id="GO:0006508">
    <property type="term" value="P:proteolysis"/>
    <property type="evidence" value="ECO:0007669"/>
    <property type="project" value="InterPro"/>
</dbReference>
<keyword evidence="1 2" id="KW-0732">Signal</keyword>
<dbReference type="Gene3D" id="3.40.50.10390">
    <property type="entry name" value="Gingipain r, domain 1"/>
    <property type="match status" value="1"/>
</dbReference>
<feature type="domain" description="Gingipain" evidence="3">
    <location>
        <begin position="598"/>
        <end position="958"/>
    </location>
</feature>
<dbReference type="eggNOG" id="COG1572">
    <property type="taxonomic scope" value="Bacteria"/>
</dbReference>
<feature type="signal peptide" evidence="2">
    <location>
        <begin position="1"/>
        <end position="18"/>
    </location>
</feature>
<keyword evidence="5" id="KW-1185">Reference proteome</keyword>
<dbReference type="InterPro" id="IPR029031">
    <property type="entry name" value="Gingipain_N_sf"/>
</dbReference>
<dbReference type="SUPFAM" id="SSF52129">
    <property type="entry name" value="Caspase-like"/>
    <property type="match status" value="1"/>
</dbReference>
<evidence type="ECO:0000259" key="3">
    <source>
        <dbReference type="Pfam" id="PF01364"/>
    </source>
</evidence>
<dbReference type="RefSeq" id="WP_022636713.1">
    <property type="nucleotide sequence ID" value="NZ_ASJR01000009.1"/>
</dbReference>
<dbReference type="Gene3D" id="3.40.50.1460">
    <property type="match status" value="1"/>
</dbReference>
<dbReference type="Pfam" id="PF01364">
    <property type="entry name" value="Peptidase_C25"/>
    <property type="match status" value="1"/>
</dbReference>
<evidence type="ECO:0000313" key="5">
    <source>
        <dbReference type="Proteomes" id="UP000017148"/>
    </source>
</evidence>
<sequence length="1374" mass="154370">MFRAVCMVLCILMGTSWASFYEVVEQEPGRIVLDFTFPAPVAEEDTAGERRVTVPGLAPAVVGAQEVPYPTKQLLLALPQRKDVRTTIEVHAEHTHGITGNFQDDTGYVELPANTHLGPIQPLEVRGVQLQQIHLSPLSHDGSRLAPRSIHTARLTIEYPPVTEGQRLRQSDYTAALERSVLNPAELRKSAQPPRTLSADAASAYVSRSATVLHFDHAVEGNLRHEESAVEDINGVYRFTGAELAELGEAIPIQSITVRASNRDVYSAETPDYGTIPPGLVDVPVIVRDHGNTGVLDPEDEVLIPASAVNYWVWQDNDWTMNYSDFDYRRHYWISIDTGTVMESYEPSSAENFPVEQTGRVYRRIQQSNALETFDSDYATTTSRRWKWITLNQRNNSFRQNLAGRIFSPAEESSVGIRFGFTNVDGAPRFGLSFGGRERSPLSWSAGKTPWYEAERVDEAESFEITFQSGGLGDLWYYDLFYDRSLDFSGASTALTFYSRDASSQDGQNLVEYQLENLPEEYTLVLRENSRHGTMKYVGKPDSGGTFAWADTLGMGLSYHVIPESQFLHTSLQRWEPPAITSPFLIPSLHTHRGEYDYLILTTEYFFSAAEELAELKSSQGMRPGIILVEDVFREFAGGMRCLSAIRNGLRRAFEDLGMPSYLTLFGMGHYDYKGYRTDLENHIPPYISRSSGSPVLEEFFAYFRPGDEPAQAITGGNIPALFVGRIPANTRAEARAYLAKLRTMDEKPPEQDDFRNRVLFLSDDDTQRGRPENLQHWQRNNVFMNTLVAQDPAYDLFEVNLLEYPFSSGWTKPGARSRFLSELNRGTMMVSFFGHGSNRSLTDEGVFGVNDISFLENRDNYFLFAAFSCAVSFFDNHELDNIGTRLVLADGRGAIATIGSTRESWDGSNATFGRRFSSEFFTPQNGEVPTVGMAFGQARLGANRVERYALMGDPAYRPHRARPTRELEITTVDGEPAHSAAIFDRLTLSGELPPELAGAENVRYTVAVQNPIRHDVERKDLESAPADVMRTYDLPGDMVYHSGVLESQGTALSHTIQIPRSIAQVDSGVTFRMYAWAKDSPDAFVAYTDTLPVEGINYDEIDTTDTEGPSIAVRLQPSRDREDLDQGFISEFVDAPGRIEVDGFVGDTSFPIINDRVDTTIQNFISLEILLRDTSGIDHFYDKPGEGITVEIDGVMPLRVVNEEFESLAERDRAGRITLFVPRSSVPRTGEYTFTVAASDILGNRTRKQYVLDITSLEESQYTLGEVFAFPSPARMGEYTRFWFNEPGRNVGRTELKIFTLDGQLVKRVPDVRPGYTWDLRDARGTPLSPNVYLYRLYAERDTRARAERFHRSDASREDITSSIKKLIIYPPR</sequence>
<dbReference type="Gene3D" id="2.60.40.4070">
    <property type="match status" value="1"/>
</dbReference>
<dbReference type="Proteomes" id="UP000017148">
    <property type="component" value="Unassembled WGS sequence"/>
</dbReference>
<reference evidence="4 5" key="1">
    <citation type="journal article" date="2013" name="Environ. Microbiol.">
        <title>Genome analysis of Chitinivibrio alkaliphilus gen. nov., sp. nov., a novel extremely haloalkaliphilic anaerobic chitinolytic bacterium from the candidate phylum Termite Group 3.</title>
        <authorList>
            <person name="Sorokin D.Y."/>
            <person name="Gumerov V.M."/>
            <person name="Rakitin A.L."/>
            <person name="Beletsky A.V."/>
            <person name="Damste J.S."/>
            <person name="Muyzer G."/>
            <person name="Mardanov A.V."/>
            <person name="Ravin N.V."/>
        </authorList>
    </citation>
    <scope>NUCLEOTIDE SEQUENCE [LARGE SCALE GENOMIC DNA]</scope>
    <source>
        <strain evidence="4 5">ACht1</strain>
    </source>
</reference>
<dbReference type="InterPro" id="IPR001769">
    <property type="entry name" value="Gingipain"/>
</dbReference>
<protein>
    <recommendedName>
        <fullName evidence="3">Gingipain domain-containing protein</fullName>
    </recommendedName>
</protein>
<dbReference type="InterPro" id="IPR029030">
    <property type="entry name" value="Caspase-like_dom_sf"/>
</dbReference>
<evidence type="ECO:0000256" key="2">
    <source>
        <dbReference type="SAM" id="SignalP"/>
    </source>
</evidence>
<name>U7D5I9_9BACT</name>